<keyword evidence="4" id="KW-1185">Reference proteome</keyword>
<feature type="transmembrane region" description="Helical" evidence="2">
    <location>
        <begin position="20"/>
        <end position="39"/>
    </location>
</feature>
<dbReference type="OrthoDB" id="1343686at2"/>
<keyword evidence="2" id="KW-0472">Membrane</keyword>
<accession>A0A1B9EA91</accession>
<keyword evidence="2" id="KW-0812">Transmembrane</keyword>
<keyword evidence="1" id="KW-0175">Coiled coil</keyword>
<evidence type="ECO:0000256" key="2">
    <source>
        <dbReference type="SAM" id="Phobius"/>
    </source>
</evidence>
<name>A0A1B9EA91_9FLAO</name>
<dbReference type="STRING" id="1763534.GCA_001831475_01901"/>
<keyword evidence="2" id="KW-1133">Transmembrane helix</keyword>
<comment type="caution">
    <text evidence="3">The sequence shown here is derived from an EMBL/GenBank/DDBJ whole genome shotgun (WGS) entry which is preliminary data.</text>
</comment>
<protein>
    <submittedName>
        <fullName evidence="3">Uncharacterized protein</fullName>
    </submittedName>
</protein>
<proteinExistence type="predicted"/>
<dbReference type="RefSeq" id="WP_066330767.1">
    <property type="nucleotide sequence ID" value="NZ_CP017688.1"/>
</dbReference>
<gene>
    <name evidence="3" type="ORF">LPBF_00065</name>
</gene>
<dbReference type="AlphaFoldDB" id="A0A1B9EA91"/>
<organism evidence="3 4">
    <name type="scientific">Flavobacterium crassostreae</name>
    <dbReference type="NCBI Taxonomy" id="1763534"/>
    <lineage>
        <taxon>Bacteria</taxon>
        <taxon>Pseudomonadati</taxon>
        <taxon>Bacteroidota</taxon>
        <taxon>Flavobacteriia</taxon>
        <taxon>Flavobacteriales</taxon>
        <taxon>Flavobacteriaceae</taxon>
        <taxon>Flavobacterium</taxon>
    </lineage>
</organism>
<evidence type="ECO:0000256" key="1">
    <source>
        <dbReference type="SAM" id="Coils"/>
    </source>
</evidence>
<dbReference type="Proteomes" id="UP000093510">
    <property type="component" value="Unassembled WGS sequence"/>
</dbReference>
<evidence type="ECO:0000313" key="3">
    <source>
        <dbReference type="EMBL" id="OCB78818.1"/>
    </source>
</evidence>
<sequence length="186" mass="21805">MAQNAKINISNKITPFLKKYGVIIVLFFLLFPYLYKYILKFKNKIEQATDEAKKDRNTAENATGNPAIIKQKVEQVKKKYPNLNQKTINQINTNALKIATAFGTNVDDNHQIGNFEFFNVKAWTEDEETAIRLLKQHLGTFPILEDFYYTTATRSRNLKADVLKYLSKEQSQELSNFYKKRNYFWL</sequence>
<reference evidence="3 4" key="1">
    <citation type="submission" date="2016-03" db="EMBL/GenBank/DDBJ databases">
        <authorList>
            <person name="Ploux O."/>
        </authorList>
    </citation>
    <scope>NUCLEOTIDE SEQUENCE [LARGE SCALE GENOMIC DNA]</scope>
    <source>
        <strain evidence="3 4">LPB0076</strain>
    </source>
</reference>
<evidence type="ECO:0000313" key="4">
    <source>
        <dbReference type="Proteomes" id="UP000093510"/>
    </source>
</evidence>
<dbReference type="EMBL" id="LVEP01000001">
    <property type="protein sequence ID" value="OCB78818.1"/>
    <property type="molecule type" value="Genomic_DNA"/>
</dbReference>
<feature type="coiled-coil region" evidence="1">
    <location>
        <begin position="38"/>
        <end position="65"/>
    </location>
</feature>